<dbReference type="Pfam" id="PF00166">
    <property type="entry name" value="Cpn10"/>
    <property type="match status" value="1"/>
</dbReference>
<dbReference type="EMBL" id="SLZR01000021">
    <property type="protein sequence ID" value="TCS37086.1"/>
    <property type="molecule type" value="Genomic_DNA"/>
</dbReference>
<dbReference type="SUPFAM" id="SSF50129">
    <property type="entry name" value="GroES-like"/>
    <property type="match status" value="1"/>
</dbReference>
<dbReference type="FunFam" id="2.30.33.40:FF:000001">
    <property type="entry name" value="10 kDa chaperonin"/>
    <property type="match status" value="1"/>
</dbReference>
<keyword evidence="2 3" id="KW-0143">Chaperone</keyword>
<name>A0A4R3HV25_9GAMM</name>
<protein>
    <recommendedName>
        <fullName evidence="3">Co-chaperonin GroES</fullName>
    </recommendedName>
    <alternativeName>
        <fullName evidence="3">10 kDa chaperonin</fullName>
    </alternativeName>
    <alternativeName>
        <fullName evidence="3">Chaperonin-10</fullName>
        <shortName evidence="3">Cpn10</shortName>
    </alternativeName>
</protein>
<gene>
    <name evidence="3" type="primary">groES</name>
    <name evidence="3" type="synonym">groS</name>
    <name evidence="5" type="ORF">BCF53_1214</name>
</gene>
<dbReference type="PANTHER" id="PTHR10772:SF58">
    <property type="entry name" value="CO-CHAPERONIN GROES"/>
    <property type="match status" value="1"/>
</dbReference>
<comment type="similarity">
    <text evidence="1 3 4">Belongs to the GroES chaperonin family.</text>
</comment>
<dbReference type="PRINTS" id="PR00297">
    <property type="entry name" value="CHAPERONIN10"/>
</dbReference>
<dbReference type="SMART" id="SM00883">
    <property type="entry name" value="Cpn10"/>
    <property type="match status" value="1"/>
</dbReference>
<dbReference type="GO" id="GO:0051082">
    <property type="term" value="F:unfolded protein binding"/>
    <property type="evidence" value="ECO:0007669"/>
    <property type="project" value="TreeGrafter"/>
</dbReference>
<dbReference type="Proteomes" id="UP000295793">
    <property type="component" value="Unassembled WGS sequence"/>
</dbReference>
<evidence type="ECO:0000256" key="4">
    <source>
        <dbReference type="RuleBase" id="RU000535"/>
    </source>
</evidence>
<dbReference type="NCBIfam" id="NF001531">
    <property type="entry name" value="PRK00364.2-2"/>
    <property type="match status" value="1"/>
</dbReference>
<sequence>MALKPLHDRLVVRQVEAENTTAGGIVIPDKATEKPNQGEVIAVGSGQVLKDGSTRVLDVKVGDLVLYSSYAGNKIKHAGEELLILKESDVLAIVEKETAKEKAA</sequence>
<dbReference type="InterPro" id="IPR011032">
    <property type="entry name" value="GroES-like_sf"/>
</dbReference>
<accession>A0A4R3HV25</accession>
<evidence type="ECO:0000256" key="3">
    <source>
        <dbReference type="HAMAP-Rule" id="MF_00580"/>
    </source>
</evidence>
<dbReference type="GO" id="GO:0005737">
    <property type="term" value="C:cytoplasm"/>
    <property type="evidence" value="ECO:0007669"/>
    <property type="project" value="UniProtKB-SubCell"/>
</dbReference>
<evidence type="ECO:0000313" key="5">
    <source>
        <dbReference type="EMBL" id="TCS37086.1"/>
    </source>
</evidence>
<comment type="subunit">
    <text evidence="3">Heptamer of 7 subunits arranged in a ring. Interacts with the chaperonin GroEL.</text>
</comment>
<dbReference type="GO" id="GO:0051087">
    <property type="term" value="F:protein-folding chaperone binding"/>
    <property type="evidence" value="ECO:0007669"/>
    <property type="project" value="TreeGrafter"/>
</dbReference>
<dbReference type="CDD" id="cd00320">
    <property type="entry name" value="cpn10"/>
    <property type="match status" value="1"/>
</dbReference>
<comment type="function">
    <text evidence="3 4">Together with the chaperonin GroEL, plays an essential role in assisting protein folding. The GroEL-GroES system forms a nano-cage that allows encapsulation of the non-native substrate proteins and provides a physical environment optimized to promote and accelerate protein folding. GroES binds to the apical surface of the GroEL ring, thereby capping the opening of the GroEL channel.</text>
</comment>
<keyword evidence="3" id="KW-0963">Cytoplasm</keyword>
<dbReference type="Gene3D" id="2.30.33.40">
    <property type="entry name" value="GroES chaperonin"/>
    <property type="match status" value="1"/>
</dbReference>
<keyword evidence="6" id="KW-1185">Reference proteome</keyword>
<dbReference type="HAMAP" id="MF_00580">
    <property type="entry name" value="CH10"/>
    <property type="match status" value="1"/>
</dbReference>
<organism evidence="5 6">
    <name type="scientific">Reinekea marinisedimentorum</name>
    <dbReference type="NCBI Taxonomy" id="230495"/>
    <lineage>
        <taxon>Bacteria</taxon>
        <taxon>Pseudomonadati</taxon>
        <taxon>Pseudomonadota</taxon>
        <taxon>Gammaproteobacteria</taxon>
        <taxon>Oceanospirillales</taxon>
        <taxon>Saccharospirillaceae</taxon>
        <taxon>Reinekea</taxon>
    </lineage>
</organism>
<dbReference type="GO" id="GO:0005524">
    <property type="term" value="F:ATP binding"/>
    <property type="evidence" value="ECO:0007669"/>
    <property type="project" value="InterPro"/>
</dbReference>
<reference evidence="5 6" key="1">
    <citation type="submission" date="2019-03" db="EMBL/GenBank/DDBJ databases">
        <title>Genomic Encyclopedia of Archaeal and Bacterial Type Strains, Phase II (KMG-II): from individual species to whole genera.</title>
        <authorList>
            <person name="Goeker M."/>
        </authorList>
    </citation>
    <scope>NUCLEOTIDE SEQUENCE [LARGE SCALE GENOMIC DNA]</scope>
    <source>
        <strain evidence="5 6">DSM 15388</strain>
    </source>
</reference>
<dbReference type="AlphaFoldDB" id="A0A4R3HV25"/>
<dbReference type="InterPro" id="IPR018369">
    <property type="entry name" value="Chaprnonin_Cpn10_CS"/>
</dbReference>
<evidence type="ECO:0000256" key="1">
    <source>
        <dbReference type="ARBA" id="ARBA00006975"/>
    </source>
</evidence>
<dbReference type="PROSITE" id="PS00681">
    <property type="entry name" value="CHAPERONINS_CPN10"/>
    <property type="match status" value="1"/>
</dbReference>
<evidence type="ECO:0000256" key="2">
    <source>
        <dbReference type="ARBA" id="ARBA00023186"/>
    </source>
</evidence>
<proteinExistence type="inferred from homology"/>
<dbReference type="InterPro" id="IPR037124">
    <property type="entry name" value="Chaperonin_GroES_sf"/>
</dbReference>
<dbReference type="PANTHER" id="PTHR10772">
    <property type="entry name" value="10 KDA HEAT SHOCK PROTEIN"/>
    <property type="match status" value="1"/>
</dbReference>
<dbReference type="GO" id="GO:0044183">
    <property type="term" value="F:protein folding chaperone"/>
    <property type="evidence" value="ECO:0007669"/>
    <property type="project" value="InterPro"/>
</dbReference>
<comment type="caution">
    <text evidence="5">The sequence shown here is derived from an EMBL/GenBank/DDBJ whole genome shotgun (WGS) entry which is preliminary data.</text>
</comment>
<dbReference type="OrthoDB" id="9806791at2"/>
<dbReference type="NCBIfam" id="NF001527">
    <property type="entry name" value="PRK00364.1-2"/>
    <property type="match status" value="1"/>
</dbReference>
<dbReference type="InterPro" id="IPR020818">
    <property type="entry name" value="Chaperonin_GroES"/>
</dbReference>
<dbReference type="GO" id="GO:0046872">
    <property type="term" value="F:metal ion binding"/>
    <property type="evidence" value="ECO:0007669"/>
    <property type="project" value="TreeGrafter"/>
</dbReference>
<comment type="subcellular location">
    <subcellularLocation>
        <location evidence="3">Cytoplasm</location>
    </subcellularLocation>
</comment>
<dbReference type="NCBIfam" id="NF001533">
    <property type="entry name" value="PRK00364.2-4"/>
    <property type="match status" value="1"/>
</dbReference>
<evidence type="ECO:0000313" key="6">
    <source>
        <dbReference type="Proteomes" id="UP000295793"/>
    </source>
</evidence>